<dbReference type="InterPro" id="IPR029058">
    <property type="entry name" value="AB_hydrolase_fold"/>
</dbReference>
<evidence type="ECO:0000256" key="3">
    <source>
        <dbReference type="ARBA" id="ARBA00022963"/>
    </source>
</evidence>
<evidence type="ECO:0000313" key="6">
    <source>
        <dbReference type="EMBL" id="KAJ9611533.1"/>
    </source>
</evidence>
<proteinExistence type="predicted"/>
<dbReference type="EC" id="3.1.1.47" evidence="1"/>
<keyword evidence="3" id="KW-0442">Lipid degradation</keyword>
<evidence type="ECO:0000313" key="7">
    <source>
        <dbReference type="Proteomes" id="UP001172673"/>
    </source>
</evidence>
<dbReference type="SUPFAM" id="SSF53474">
    <property type="entry name" value="alpha/beta-Hydrolases"/>
    <property type="match status" value="1"/>
</dbReference>
<dbReference type="PANTHER" id="PTHR10272:SF14">
    <property type="entry name" value="PAF ACETYLHYDROLASE FAMILY PROTEIN"/>
    <property type="match status" value="1"/>
</dbReference>
<accession>A0AA38XDM2</accession>
<reference evidence="6" key="1">
    <citation type="submission" date="2022-10" db="EMBL/GenBank/DDBJ databases">
        <title>Culturing micro-colonial fungi from biological soil crusts in the Mojave desert and describing Neophaeococcomyces mojavensis, and introducing the new genera and species Taxawa tesnikishii.</title>
        <authorList>
            <person name="Kurbessoian T."/>
            <person name="Stajich J.E."/>
        </authorList>
    </citation>
    <scope>NUCLEOTIDE SEQUENCE</scope>
    <source>
        <strain evidence="6">TK_41</strain>
    </source>
</reference>
<keyword evidence="4" id="KW-0443">Lipid metabolism</keyword>
<dbReference type="GO" id="GO:0016042">
    <property type="term" value="P:lipid catabolic process"/>
    <property type="evidence" value="ECO:0007669"/>
    <property type="project" value="UniProtKB-KW"/>
</dbReference>
<feature type="chain" id="PRO_5041252629" description="1-alkyl-2-acetylglycerophosphocholine esterase" evidence="5">
    <location>
        <begin position="17"/>
        <end position="376"/>
    </location>
</feature>
<dbReference type="AlphaFoldDB" id="A0AA38XDM2"/>
<protein>
    <recommendedName>
        <fullName evidence="1">1-alkyl-2-acetylglycerophosphocholine esterase</fullName>
        <ecNumber evidence="1">3.1.1.47</ecNumber>
    </recommendedName>
</protein>
<evidence type="ECO:0000256" key="4">
    <source>
        <dbReference type="ARBA" id="ARBA00023098"/>
    </source>
</evidence>
<feature type="signal peptide" evidence="5">
    <location>
        <begin position="1"/>
        <end position="16"/>
    </location>
</feature>
<keyword evidence="2" id="KW-0378">Hydrolase</keyword>
<name>A0AA38XDM2_9EURO</name>
<evidence type="ECO:0000256" key="5">
    <source>
        <dbReference type="SAM" id="SignalP"/>
    </source>
</evidence>
<dbReference type="PANTHER" id="PTHR10272">
    <property type="entry name" value="PLATELET-ACTIVATING FACTOR ACETYLHYDROLASE"/>
    <property type="match status" value="1"/>
</dbReference>
<keyword evidence="7" id="KW-1185">Reference proteome</keyword>
<evidence type="ECO:0000256" key="1">
    <source>
        <dbReference type="ARBA" id="ARBA00013201"/>
    </source>
</evidence>
<keyword evidence="5" id="KW-0732">Signal</keyword>
<dbReference type="EMBL" id="JAPDRK010000006">
    <property type="protein sequence ID" value="KAJ9611533.1"/>
    <property type="molecule type" value="Genomic_DNA"/>
</dbReference>
<dbReference type="Proteomes" id="UP001172673">
    <property type="component" value="Unassembled WGS sequence"/>
</dbReference>
<sequence>MFFQFLLSALPALAWATYTVHHPNGTYKVSVQDRQLNNTHLPDPYLPLPYRLIEISIITPVANTSCKPVTQPYIAAPKSAHFWEQALTNLTGFSFNGTISQTVLELCKPEEPNTAIWGREKPVILFAPGAGYPRQLYSILLTTLVAKSGYTIISFEQPGYAEFETFPDGTTETGKTNVSAGNGLNFLVQDVSFILDTLHNSTNSKSTKVGMFGHSEGGAVTAASILADPRLLGGINLDGAFYGPPLAMNASINVPFAIFSSSIHNQSTSPSWPVVWANLYGDKWQIQLNDSQHASYGDFPFLADLWGLRNGKTPKEVTEVIDELVGGIGGGEAVEAVSELVKTFFDVLFEKEDARDVVNTADEEGVWKVQNVTVVS</sequence>
<evidence type="ECO:0000256" key="2">
    <source>
        <dbReference type="ARBA" id="ARBA00022801"/>
    </source>
</evidence>
<dbReference type="Gene3D" id="3.40.50.1820">
    <property type="entry name" value="alpha/beta hydrolase"/>
    <property type="match status" value="1"/>
</dbReference>
<comment type="caution">
    <text evidence="6">The sequence shown here is derived from an EMBL/GenBank/DDBJ whole genome shotgun (WGS) entry which is preliminary data.</text>
</comment>
<organism evidence="6 7">
    <name type="scientific">Cladophialophora chaetospira</name>
    <dbReference type="NCBI Taxonomy" id="386627"/>
    <lineage>
        <taxon>Eukaryota</taxon>
        <taxon>Fungi</taxon>
        <taxon>Dikarya</taxon>
        <taxon>Ascomycota</taxon>
        <taxon>Pezizomycotina</taxon>
        <taxon>Eurotiomycetes</taxon>
        <taxon>Chaetothyriomycetidae</taxon>
        <taxon>Chaetothyriales</taxon>
        <taxon>Herpotrichiellaceae</taxon>
        <taxon>Cladophialophora</taxon>
    </lineage>
</organism>
<dbReference type="GO" id="GO:0003847">
    <property type="term" value="F:1-alkyl-2-acetylglycerophosphocholine esterase activity"/>
    <property type="evidence" value="ECO:0007669"/>
    <property type="project" value="UniProtKB-EC"/>
</dbReference>
<gene>
    <name evidence="6" type="ORF">H2200_004717</name>
</gene>